<feature type="domain" description="DUF5659" evidence="1">
    <location>
        <begin position="3"/>
        <end position="74"/>
    </location>
</feature>
<dbReference type="AlphaFoldDB" id="A0A1F7JHB2"/>
<dbReference type="InterPro" id="IPR043718">
    <property type="entry name" value="DUF5659"/>
</dbReference>
<comment type="caution">
    <text evidence="2">The sequence shown here is derived from an EMBL/GenBank/DDBJ whole genome shotgun (WGS) entry which is preliminary data.</text>
</comment>
<evidence type="ECO:0000313" key="2">
    <source>
        <dbReference type="EMBL" id="OGK54991.1"/>
    </source>
</evidence>
<dbReference type="EMBL" id="MGAV01000012">
    <property type="protein sequence ID" value="OGK54991.1"/>
    <property type="molecule type" value="Genomic_DNA"/>
</dbReference>
<dbReference type="Pfam" id="PF18903">
    <property type="entry name" value="DUF5659"/>
    <property type="match status" value="1"/>
</dbReference>
<evidence type="ECO:0000259" key="1">
    <source>
        <dbReference type="Pfam" id="PF18903"/>
    </source>
</evidence>
<organism evidence="2 3">
    <name type="scientific">Candidatus Roizmanbacteria bacterium RIFCSPLOWO2_02_FULL_36_11</name>
    <dbReference type="NCBI Taxonomy" id="1802071"/>
    <lineage>
        <taxon>Bacteria</taxon>
        <taxon>Candidatus Roizmaniibacteriota</taxon>
    </lineage>
</organism>
<accession>A0A1F7JHB2</accession>
<dbReference type="Proteomes" id="UP000177418">
    <property type="component" value="Unassembled WGS sequence"/>
</dbReference>
<name>A0A1F7JHB2_9BACT</name>
<reference evidence="2 3" key="1">
    <citation type="journal article" date="2016" name="Nat. Commun.">
        <title>Thousands of microbial genomes shed light on interconnected biogeochemical processes in an aquifer system.</title>
        <authorList>
            <person name="Anantharaman K."/>
            <person name="Brown C.T."/>
            <person name="Hug L.A."/>
            <person name="Sharon I."/>
            <person name="Castelle C.J."/>
            <person name="Probst A.J."/>
            <person name="Thomas B.C."/>
            <person name="Singh A."/>
            <person name="Wilkins M.J."/>
            <person name="Karaoz U."/>
            <person name="Brodie E.L."/>
            <person name="Williams K.H."/>
            <person name="Hubbard S.S."/>
            <person name="Banfield J.F."/>
        </authorList>
    </citation>
    <scope>NUCLEOTIDE SEQUENCE [LARGE SCALE GENOMIC DNA]</scope>
</reference>
<evidence type="ECO:0000313" key="3">
    <source>
        <dbReference type="Proteomes" id="UP000177418"/>
    </source>
</evidence>
<gene>
    <name evidence="2" type="ORF">A3H78_00760</name>
</gene>
<sequence length="82" mass="9221">MINDSYRTKILNIAAYLYATGLQLVDTTKENSEVFFIFTPKSKAEQLVESYFAGTASVNPRELFARLNDLRDLIFSGGHKNG</sequence>
<protein>
    <recommendedName>
        <fullName evidence="1">DUF5659 domain-containing protein</fullName>
    </recommendedName>
</protein>
<proteinExistence type="predicted"/>